<dbReference type="GO" id="GO:0005634">
    <property type="term" value="C:nucleus"/>
    <property type="evidence" value="ECO:0007669"/>
    <property type="project" value="TreeGrafter"/>
</dbReference>
<dbReference type="InterPro" id="IPR048263">
    <property type="entry name" value="Arb2"/>
</dbReference>
<protein>
    <recommendedName>
        <fullName evidence="1">Arb2 domain-containing protein</fullName>
    </recommendedName>
</protein>
<reference evidence="2 3" key="1">
    <citation type="journal article" date="2018" name="Proc. Natl. Acad. Sci. U.S.A.">
        <title>Linking secondary metabolites to gene clusters through genome sequencing of six diverse Aspergillus species.</title>
        <authorList>
            <person name="Kaerboelling I."/>
            <person name="Vesth T.C."/>
            <person name="Frisvad J.C."/>
            <person name="Nybo J.L."/>
            <person name="Theobald S."/>
            <person name="Kuo A."/>
            <person name="Bowyer P."/>
            <person name="Matsuda Y."/>
            <person name="Mondo S."/>
            <person name="Lyhne E.K."/>
            <person name="Kogle M.E."/>
            <person name="Clum A."/>
            <person name="Lipzen A."/>
            <person name="Salamov A."/>
            <person name="Ngan C.Y."/>
            <person name="Daum C."/>
            <person name="Chiniquy J."/>
            <person name="Barry K."/>
            <person name="LaButti K."/>
            <person name="Haridas S."/>
            <person name="Simmons B.A."/>
            <person name="Magnuson J.K."/>
            <person name="Mortensen U.H."/>
            <person name="Larsen T.O."/>
            <person name="Grigoriev I.V."/>
            <person name="Baker S.E."/>
            <person name="Andersen M.R."/>
        </authorList>
    </citation>
    <scope>NUCLEOTIDE SEQUENCE [LARGE SCALE GENOMIC DNA]</scope>
    <source>
        <strain evidence="2 3">IBT 24754</strain>
    </source>
</reference>
<dbReference type="VEuPathDB" id="FungiDB:P175DRAFT_0513959"/>
<comment type="caution">
    <text evidence="2">The sequence shown here is derived from an EMBL/GenBank/DDBJ whole genome shotgun (WGS) entry which is preliminary data.</text>
</comment>
<sequence>MFVFRREDLPPDPVFPADLEKLGYFINENDQIKKISDPEQDFQFKVNKNPRWNEMQREAMNECIRNIVSARLRNLGLALLQLPLHSQPKTPRVPILVSKNLSTASRIILVFGEPVQDLGIWAYRVVGTEGINAGSAVSLAEAIFKPNPGGDATKAHNYSKTALVLANTGQLVWHCASGRAVTLPSWSSLARDSAVDPPPVMTWRNEIPHNRNWQEHVGCVFNEVLAARGKFVRKDIKIDVIGLAEGGLGAIRYLANNCNPYISAICLSNPLHTSERDLMGHDTELSQSSFAAFLASRCRAYLLSPHPLGFPLSDTQKHGCNCYSSGEELYEECIMPKAWKHMIGWLNWTYEDPDRCEEQLEVREVDPKISEVE</sequence>
<dbReference type="GO" id="GO:0031048">
    <property type="term" value="P:regulatory ncRNA-mediated heterochromatin formation"/>
    <property type="evidence" value="ECO:0007669"/>
    <property type="project" value="TreeGrafter"/>
</dbReference>
<dbReference type="PANTHER" id="PTHR21357:SF4">
    <property type="entry name" value="FAM172 FAMILY PROTEIN HOMOLOG CG10038"/>
    <property type="match status" value="1"/>
</dbReference>
<accession>A0A2T5M9F8</accession>
<evidence type="ECO:0000313" key="3">
    <source>
        <dbReference type="Proteomes" id="UP000244073"/>
    </source>
</evidence>
<dbReference type="Proteomes" id="UP000244073">
    <property type="component" value="Unassembled WGS sequence"/>
</dbReference>
<name>A0A2T5M9F8_9EURO</name>
<organism evidence="2 3">
    <name type="scientific">Aspergillus ochraceoroseus IBT 24754</name>
    <dbReference type="NCBI Taxonomy" id="1392256"/>
    <lineage>
        <taxon>Eukaryota</taxon>
        <taxon>Fungi</taxon>
        <taxon>Dikarya</taxon>
        <taxon>Ascomycota</taxon>
        <taxon>Pezizomycotina</taxon>
        <taxon>Eurotiomycetes</taxon>
        <taxon>Eurotiomycetidae</taxon>
        <taxon>Eurotiales</taxon>
        <taxon>Aspergillaceae</taxon>
        <taxon>Aspergillus</taxon>
        <taxon>Aspergillus subgen. Nidulantes</taxon>
    </lineage>
</organism>
<evidence type="ECO:0000259" key="1">
    <source>
        <dbReference type="Pfam" id="PF22749"/>
    </source>
</evidence>
<dbReference type="InterPro" id="IPR053858">
    <property type="entry name" value="Arb2_dom"/>
</dbReference>
<dbReference type="AlphaFoldDB" id="A0A2T5M9F8"/>
<dbReference type="OrthoDB" id="421951at2759"/>
<dbReference type="EMBL" id="MSFN02000001">
    <property type="protein sequence ID" value="PTU25169.1"/>
    <property type="molecule type" value="Genomic_DNA"/>
</dbReference>
<evidence type="ECO:0000313" key="2">
    <source>
        <dbReference type="EMBL" id="PTU25169.1"/>
    </source>
</evidence>
<proteinExistence type="predicted"/>
<feature type="domain" description="Arb2" evidence="1">
    <location>
        <begin position="15"/>
        <end position="308"/>
    </location>
</feature>
<dbReference type="GO" id="GO:0035197">
    <property type="term" value="F:siRNA binding"/>
    <property type="evidence" value="ECO:0007669"/>
    <property type="project" value="TreeGrafter"/>
</dbReference>
<dbReference type="Pfam" id="PF22749">
    <property type="entry name" value="Arb2"/>
    <property type="match status" value="1"/>
</dbReference>
<dbReference type="RefSeq" id="XP_040756561.1">
    <property type="nucleotide sequence ID" value="XM_040898782.1"/>
</dbReference>
<dbReference type="GeneID" id="63815664"/>
<dbReference type="PANTHER" id="PTHR21357">
    <property type="entry name" value="FAM172 FAMILY PROTEIN HOMOLOG CG10038"/>
    <property type="match status" value="1"/>
</dbReference>
<gene>
    <name evidence="2" type="ORF">P175DRAFT_0513959</name>
</gene>